<keyword evidence="4" id="KW-1185">Reference proteome</keyword>
<organism evidence="3 4">
    <name type="scientific">Coccomyxa viridis</name>
    <dbReference type="NCBI Taxonomy" id="1274662"/>
    <lineage>
        <taxon>Eukaryota</taxon>
        <taxon>Viridiplantae</taxon>
        <taxon>Chlorophyta</taxon>
        <taxon>core chlorophytes</taxon>
        <taxon>Trebouxiophyceae</taxon>
        <taxon>Trebouxiophyceae incertae sedis</taxon>
        <taxon>Coccomyxaceae</taxon>
        <taxon>Coccomyxa</taxon>
    </lineage>
</organism>
<name>A0AAV1I1Z4_9CHLO</name>
<protein>
    <submittedName>
        <fullName evidence="3">Uncharacterized protein</fullName>
    </submittedName>
</protein>
<dbReference type="EMBL" id="CAUYUE010000005">
    <property type="protein sequence ID" value="CAK0778282.1"/>
    <property type="molecule type" value="Genomic_DNA"/>
</dbReference>
<evidence type="ECO:0000313" key="2">
    <source>
        <dbReference type="EMBL" id="CAK0768742.1"/>
    </source>
</evidence>
<evidence type="ECO:0000313" key="3">
    <source>
        <dbReference type="EMBL" id="CAK0778282.1"/>
    </source>
</evidence>
<evidence type="ECO:0000256" key="1">
    <source>
        <dbReference type="SAM" id="Coils"/>
    </source>
</evidence>
<keyword evidence="1" id="KW-0175">Coiled coil</keyword>
<proteinExistence type="predicted"/>
<dbReference type="AlphaFoldDB" id="A0AAV1I1Z4"/>
<comment type="caution">
    <text evidence="3">The sequence shown here is derived from an EMBL/GenBank/DDBJ whole genome shotgun (WGS) entry which is preliminary data.</text>
</comment>
<dbReference type="EMBL" id="CAUYUE010000004">
    <property type="protein sequence ID" value="CAK0768742.1"/>
    <property type="molecule type" value="Genomic_DNA"/>
</dbReference>
<reference evidence="3 4" key="1">
    <citation type="submission" date="2023-10" db="EMBL/GenBank/DDBJ databases">
        <authorList>
            <person name="Maclean D."/>
            <person name="Macfadyen A."/>
        </authorList>
    </citation>
    <scope>NUCLEOTIDE SEQUENCE [LARGE SCALE GENOMIC DNA]</scope>
</reference>
<evidence type="ECO:0000313" key="4">
    <source>
        <dbReference type="Proteomes" id="UP001314263"/>
    </source>
</evidence>
<dbReference type="Proteomes" id="UP001314263">
    <property type="component" value="Unassembled WGS sequence"/>
</dbReference>
<gene>
    <name evidence="2" type="ORF">CVIRNUC_003595</name>
    <name evidence="3" type="ORF">CVIRNUC_004586</name>
</gene>
<sequence length="67" mass="7648">MEALVDRVNALTDAIGIVHDNQIDQNRSVAGLRQELRDMREELDAVRKELARYGKADKPSRSPKQRC</sequence>
<accession>A0AAV1I1Z4</accession>
<feature type="coiled-coil region" evidence="1">
    <location>
        <begin position="29"/>
        <end position="56"/>
    </location>
</feature>